<gene>
    <name evidence="2" type="ORF">SKAU_G00344680</name>
</gene>
<organism evidence="2 3">
    <name type="scientific">Synaphobranchus kaupii</name>
    <name type="common">Kaup's arrowtooth eel</name>
    <dbReference type="NCBI Taxonomy" id="118154"/>
    <lineage>
        <taxon>Eukaryota</taxon>
        <taxon>Metazoa</taxon>
        <taxon>Chordata</taxon>
        <taxon>Craniata</taxon>
        <taxon>Vertebrata</taxon>
        <taxon>Euteleostomi</taxon>
        <taxon>Actinopterygii</taxon>
        <taxon>Neopterygii</taxon>
        <taxon>Teleostei</taxon>
        <taxon>Anguilliformes</taxon>
        <taxon>Synaphobranchidae</taxon>
        <taxon>Synaphobranchus</taxon>
    </lineage>
</organism>
<proteinExistence type="predicted"/>
<name>A0A9Q1EJD9_SYNKA</name>
<feature type="compositionally biased region" description="Basic and acidic residues" evidence="1">
    <location>
        <begin position="84"/>
        <end position="93"/>
    </location>
</feature>
<evidence type="ECO:0000313" key="3">
    <source>
        <dbReference type="Proteomes" id="UP001152622"/>
    </source>
</evidence>
<evidence type="ECO:0000256" key="1">
    <source>
        <dbReference type="SAM" id="MobiDB-lite"/>
    </source>
</evidence>
<evidence type="ECO:0000313" key="2">
    <source>
        <dbReference type="EMBL" id="KAJ8339835.1"/>
    </source>
</evidence>
<protein>
    <submittedName>
        <fullName evidence="2">Uncharacterized protein</fullName>
    </submittedName>
</protein>
<sequence>MQALEAVKEWSGQEAIITTRMTRPDQREDRCGLVSLDNCIPSSKKEILISGEPEKKNGLNVSLSLHASFEAVKEWSEPGSYHNNSHDQTRERSTVTTASPHQIMNRKRVLQYLTHLDCRCRILKLLVVWFVIFVI</sequence>
<keyword evidence="3" id="KW-1185">Reference proteome</keyword>
<accession>A0A9Q1EJD9</accession>
<comment type="caution">
    <text evidence="2">The sequence shown here is derived from an EMBL/GenBank/DDBJ whole genome shotgun (WGS) entry which is preliminary data.</text>
</comment>
<reference evidence="2" key="1">
    <citation type="journal article" date="2023" name="Science">
        <title>Genome structures resolve the early diversification of teleost fishes.</title>
        <authorList>
            <person name="Parey E."/>
            <person name="Louis A."/>
            <person name="Montfort J."/>
            <person name="Bouchez O."/>
            <person name="Roques C."/>
            <person name="Iampietro C."/>
            <person name="Lluch J."/>
            <person name="Castinel A."/>
            <person name="Donnadieu C."/>
            <person name="Desvignes T."/>
            <person name="Floi Bucao C."/>
            <person name="Jouanno E."/>
            <person name="Wen M."/>
            <person name="Mejri S."/>
            <person name="Dirks R."/>
            <person name="Jansen H."/>
            <person name="Henkel C."/>
            <person name="Chen W.J."/>
            <person name="Zahm M."/>
            <person name="Cabau C."/>
            <person name="Klopp C."/>
            <person name="Thompson A.W."/>
            <person name="Robinson-Rechavi M."/>
            <person name="Braasch I."/>
            <person name="Lecointre G."/>
            <person name="Bobe J."/>
            <person name="Postlethwait J.H."/>
            <person name="Berthelot C."/>
            <person name="Roest Crollius H."/>
            <person name="Guiguen Y."/>
        </authorList>
    </citation>
    <scope>NUCLEOTIDE SEQUENCE</scope>
    <source>
        <strain evidence="2">WJC10195</strain>
    </source>
</reference>
<feature type="region of interest" description="Disordered" evidence="1">
    <location>
        <begin position="77"/>
        <end position="100"/>
    </location>
</feature>
<dbReference type="Proteomes" id="UP001152622">
    <property type="component" value="Chromosome 16"/>
</dbReference>
<dbReference type="EMBL" id="JAINUF010000016">
    <property type="protein sequence ID" value="KAJ8339835.1"/>
    <property type="molecule type" value="Genomic_DNA"/>
</dbReference>
<dbReference type="AlphaFoldDB" id="A0A9Q1EJD9"/>